<dbReference type="Pfam" id="PF12340">
    <property type="entry name" value="DUF3638"/>
    <property type="match status" value="2"/>
</dbReference>
<feature type="domain" description="DUF3645" evidence="9">
    <location>
        <begin position="3178"/>
        <end position="3210"/>
    </location>
</feature>
<dbReference type="InterPro" id="IPR051346">
    <property type="entry name" value="OTU_Deubiquitinase"/>
</dbReference>
<dbReference type="EC" id="3.4.19.12" evidence="2"/>
<gene>
    <name evidence="10" type="ORF">XAT740_LOCUS34636</name>
</gene>
<keyword evidence="3" id="KW-0645">Protease</keyword>
<protein>
    <recommendedName>
        <fullName evidence="2">ubiquitinyl hydrolase 1</fullName>
        <ecNumber evidence="2">3.4.19.12</ecNumber>
    </recommendedName>
</protein>
<evidence type="ECO:0000256" key="2">
    <source>
        <dbReference type="ARBA" id="ARBA00012759"/>
    </source>
</evidence>
<sequence>MLTKGIQVNVLTLKGTALYHSIKLRDFSISKLLIENGADCNLVQLDFDHNNEHPNDGLQHLCFISTPIDFLCVENNPVNNEILKYLLEHRSAITKGMINQRIRYCVQLFHDGNQETLFDYAASYFLRKNMYDHLWVVGEDPSLTMITGILNINEPSVDGGTHQAFFTLIIRSLFEELVRFELNQSSNIQSKHEYEHMLRELRHNLEACNLLVNISCIANEHVELFYSSIIRNIIHQLKNMERNEEYTLPVKWLEHAICLNFIRKSYSIVIRIDNLNYNESTEHQTYGTDEKNCIMIPKIIGEIPLKKLDDNTDYFKSLLMSMKKTLNRSDGIETFYNNRKLKYLDTSRVAQMTYQLEDLCRKLECFRPQAESNCFFKSHESGLAIRSNNYNIFRKIITIMGIYAIKLRGANLLQQRNNLEHALRHHWVKEANIKAVGMFTSFPMDNILRFTAEYTQYNFAELMVEIPDEKEILSLFLKYVFPKVENAEENDYARRIFSITDEQKNRMKTIVKILEEWFVDLEEVNCIRKSSEQDQNLKNYVTKLQKKIRDLQDICVLPSGLAQVSLSNSNHSDFLMLENKYSGPYFAASIIECDSKEFKSLIQMDTISPYHRSLRELTTDKISLGIEIKRIPNDKFDDNFFLPFVTLKTIRSDTAYKLEHLYEVVIAKLAGEGNLKNEKEFFVDIEEKGYFSLSWTLIKNVFYYLLKKFFNHQEAHSLYMKILCKFHFYLLTNYFHEYKQARTGSIINHLKYNFLLNEMCNKIAYDVVINREISKKTIVDYILTVQKSIMNRNLILNKEERDKKTIKNIKYYRNNFETLLSDDLKGLKFIQKDIINNFDSLQNSIVRKQIPFVSFNFSQNQNNTIIVLSKMLDELTQNYGFNRVIQICQLIENFVFLIVKENRFKNWYSDSKSNLIVVKMLVQIGYLYYNCSAIIFSELYPDENRSYDPTYYTQLVLILFSLSIIIEDIVRNDDKIGPSLRNYKISTELQTISLQSILPQLALPESKWFYLLKNIKEYYELSSVNNEQSTTEKLYLFHWSSLIIREDSDRTNTDVIYILNVLINSLPDIYSSFKETLQDVKVNKLTERWCELLFTDKYIPILLISLREISYLSRLSLYGFSKQTVEKTRYSSYNKSMFNSQNKVFLLRQFTGRYQIQHLKQQTSLTNEYNTIHCDSKYECDRDLNTDLYNKIDSYVDNRKCTDFVLVREQNKYQRLIAFKCSIESESYMDENKMISSQNEKPDNLTRPQYYRLGCIQLYNELRYILLYIGLKNEEINFEIEEHCYLVKQALYKSVSSNLNCILEKDFQNKNFAHVFINIFIKITLDLKEKLTQYKSIGHAIDILLYLYDFCSNSLKTEINNCLKELQNSFSTYISTESASTLKDNQIITSILSCYFILTYKHVTMFDKINVIEILKFRILIDNNFRLNYSVPSSLYIKTMRVLFNLNSKIENIIDKNLDILNISLNHSNELWKKDTKTNSYLNSCYSFIPLKGRILKNGHSLTCLPSRILNNSHYEECFGKENFLVEISERHAFDCRLRCYKAKSNVQINLLANNQIWIENNDETFVSRNYLSKLPKFLIKDCSYYENEKILFYNHWYKNDKIYIKNQNKQIQFEIDLKNKEIYSNIHNMYIIPFIKHKFDQSNILYRTFSQIENDNYILVLKNNLQDDVPKMIYLLRLNLKFKFENNKILSEVFKDYRLSSNQHIDTLNGLSQYLVLETDMEYDNPIKCNQKIIIPYCRIEKEDLFFDNRIKLNLDKLGKPRYFSYEIDENLKWINAETTAGNLYLALLYFKTATLDKDLFLQMNGYEICVEILKTCWQSNPYSDIEFNLILNFFDKRFLNLEEPCSNDINLKEIFEISTCGLTPFHRNTHAILLRLIYLLIDSYQTDFLIKIDNKEKRFYSYFIENGFLNYHLNFYLIFKNRIDKRCRLSLEEEKKLLLFCVKNYPNSRIFDYFQFINHFKTLKLSTNNPIDYKRLQKSFISKESFQNFKFITEIKKSLSLWFSRSLYSHSNKIYRFTNRFNHWIQFNFNFSYFVSLYRTALDIGMTNNFIKNNFEYFLICLFLNASDENKIFVRILYIVSLLSHLFKPLPDFLLLPTKEINCEQSYKLDNYSIEFHKTDIPMINNIETNLDNEISNSIWSTLKKNYLNEELKPKYSVADSVNSDFRLEFQRNFEPIIKQNNISTTFLNELYQILVVKIRYNDFYEFLIDIAHQCEQIVCHYDIGYNVINTTGLQSLNMNLSIEDRKNEINENYSYRNISKDDIYDLKWKVENIDIEKYYKHLENYFQTSTSYPEKLPFPLDLDTLSNNSILKEVFSSGYGKNLISNLKESYGQDLSIVKINEKYFHFSMKEPKLGIEILKEFQYDYRKELSNLKDNFNEMKNKLLFHVEQWIKNEISKEYISEWERNKIKNMRIELENLYQNINHELIKRCIIFEILTLEELKQQLEKFKSDNNLKKDAKYWLRTLEDMEDNIKDFLLENNYLFQQYFDYCYKYDIVNPYIFMLIFRRKQINIIIYEKLDNTVFELKQIEEYTYRNDKYKKQFQFWLNQDKFYEIEINQEISEESITNSTIIGYLQTPQKKIHLKSEYNFDNIVRILIEYYFDFDRTNENLFKEIYQNMIPVIEYEFDEINLFVLRLIIGEERNPSRKEILSLLKNIDQFSEFNPFILNQKEIFYEKIKIYSIQQTLIQQIRRVLLLVYQYKSLDLENNYEEKERILENILTNLLMKRSYNENIYPSWLLFEIENNLLIRNTQFTLIQTMIEEKENSIYQLNMGEGKTSVILIILSEILANTKQIVRINCLEPLIGVMYELLRNKFSRLLQKKIYMLPYSRGVLFSIENLEKIKEILIECQREKHILLVTPAQRLCFQLKKQEIILEYVQSENADDVFNWKVYEEQTTKTQYKLIRSSNTLKETLRSLKYIDSRDKILKYPCETIETFVEEIRSKNSEEDSLNIKDAFHILKYYSTKHKKYVKQQLDLLDLIDQFTFFDILDESDEILRHKKELNYTLGLAQPLDGGEDRWEIPFLLFKIIFTDIDFGKFLKHASQNNDCPVIFQENFRPLSGIGGGCSLIRFLKYEYFVENIKTKLCQKLCVILRLKFHEENIDMIDENGKNYGSYENFVAGKYLSEKNEIVHFLGTKNRQMLNCFLLAKAWLSHKLLYHVMNYRYRVEYGLTDKKDKEIAIPFRGKDLPSENSEYSHPDVMIGFTIISYLYRGLDLSQVKDGLIKLKNDPRQDKDVLLKQWVEENTTWIHELSEKENQRFPQWLKSFRTFDLENENRIRKVYLYLSRNFNFIQYYLSNFTFPHDAKYYEKKLTGNAHTLAGEGKTKGFSGTNDCNDTMPESIIPKLLTSQEGTNGKMLHILSRKINTKYQSKLEISNTLNLLDQVCEYVKINKDCYTLIDAGAMITEISNFDVSKYFIKKIHQRFDGIVYFSDKTNQIMVILRNENCLPISTCHIDIKKLFIYFDEVHTRGTDLKLPLTANGIVTLGKHMSKDKLMQAVMRLRDLDYKQSIVLWGSKEISADIAMVNGIKPDDINSKHVLTWVTYNTIQTNENDLYLVTKEKLQYIIKSRALEFQKLFLDIRLDSLIKVFVSEYVDSIEHFYGKTPQPRNPRDLLHHSMSALLGRFYPIFQNELKEKVKSSDLHGKILTISEDTDREKMRSIIEKVYSKLPSKILTTNTEFNGDQENERETEEIKRIEIAYVKYSVPIREIIWNFQMIFEQDFKEKGLRGEKDYPVLKELNKCFEFTNIDGLKTLKWNSKILATNNFIETTDIIDKKNRQYQNDYLKPVNMIVIHKTDRETSFIIISAFEAKHLIQLCQKRIDSTVRLIHIDDIDGSIMIPINAPKLTKEEKDVATIIRLFNGDCHYNMNEIDVIKKCVALVESDRLHEDKAISKRIHTELESKHYLMNNFITSNLAIKLANSNDQILLETENQFRIDLQNIFHSIINESIVGDVKKVYELPGLIKQLIRIRGKSDQYQSSTLKTVLE</sequence>
<reference evidence="10" key="1">
    <citation type="submission" date="2021-02" db="EMBL/GenBank/DDBJ databases">
        <authorList>
            <person name="Nowell W R."/>
        </authorList>
    </citation>
    <scope>NUCLEOTIDE SEQUENCE</scope>
</reference>
<keyword evidence="6" id="KW-0788">Thiol protease</keyword>
<evidence type="ECO:0000259" key="9">
    <source>
        <dbReference type="Pfam" id="PF12359"/>
    </source>
</evidence>
<evidence type="ECO:0000256" key="6">
    <source>
        <dbReference type="ARBA" id="ARBA00022807"/>
    </source>
</evidence>
<feature type="domain" description="DUF3638" evidence="8">
    <location>
        <begin position="2970"/>
        <end position="3034"/>
    </location>
</feature>
<dbReference type="GO" id="GO:0004843">
    <property type="term" value="F:cysteine-type deubiquitinase activity"/>
    <property type="evidence" value="ECO:0007669"/>
    <property type="project" value="UniProtKB-EC"/>
</dbReference>
<dbReference type="EMBL" id="CAJNOR010003402">
    <property type="protein sequence ID" value="CAF1410260.1"/>
    <property type="molecule type" value="Genomic_DNA"/>
</dbReference>
<comment type="caution">
    <text evidence="10">The sequence shown here is derived from an EMBL/GenBank/DDBJ whole genome shotgun (WGS) entry which is preliminary data.</text>
</comment>
<keyword evidence="4" id="KW-0833">Ubl conjugation pathway</keyword>
<evidence type="ECO:0000313" key="10">
    <source>
        <dbReference type="EMBL" id="CAF1410260.1"/>
    </source>
</evidence>
<evidence type="ECO:0000313" key="11">
    <source>
        <dbReference type="Proteomes" id="UP000663828"/>
    </source>
</evidence>
<dbReference type="Proteomes" id="UP000663828">
    <property type="component" value="Unassembled WGS sequence"/>
</dbReference>
<accession>A0A815M116</accession>
<evidence type="ECO:0000256" key="4">
    <source>
        <dbReference type="ARBA" id="ARBA00022786"/>
    </source>
</evidence>
<feature type="domain" description="DUF3638" evidence="8">
    <location>
        <begin position="2731"/>
        <end position="2886"/>
    </location>
</feature>
<evidence type="ECO:0000256" key="3">
    <source>
        <dbReference type="ARBA" id="ARBA00022670"/>
    </source>
</evidence>
<evidence type="ECO:0000256" key="1">
    <source>
        <dbReference type="ARBA" id="ARBA00000707"/>
    </source>
</evidence>
<keyword evidence="5" id="KW-0378">Hydrolase</keyword>
<name>A0A815M116_ADIRI</name>
<evidence type="ECO:0000256" key="7">
    <source>
        <dbReference type="SAM" id="Coils"/>
    </source>
</evidence>
<dbReference type="GO" id="GO:0006508">
    <property type="term" value="P:proteolysis"/>
    <property type="evidence" value="ECO:0007669"/>
    <property type="project" value="UniProtKB-KW"/>
</dbReference>
<dbReference type="PANTHER" id="PTHR13367">
    <property type="entry name" value="UBIQUITIN THIOESTERASE"/>
    <property type="match status" value="1"/>
</dbReference>
<dbReference type="Gene3D" id="1.25.40.20">
    <property type="entry name" value="Ankyrin repeat-containing domain"/>
    <property type="match status" value="1"/>
</dbReference>
<keyword evidence="7" id="KW-0175">Coiled coil</keyword>
<dbReference type="InterPro" id="IPR022105">
    <property type="entry name" value="DUF3645"/>
</dbReference>
<evidence type="ECO:0000259" key="8">
    <source>
        <dbReference type="Pfam" id="PF12340"/>
    </source>
</evidence>
<dbReference type="Pfam" id="PF12359">
    <property type="entry name" value="DUF3645"/>
    <property type="match status" value="1"/>
</dbReference>
<comment type="catalytic activity">
    <reaction evidence="1">
        <text>Thiol-dependent hydrolysis of ester, thioester, amide, peptide and isopeptide bonds formed by the C-terminal Gly of ubiquitin (a 76-residue protein attached to proteins as an intracellular targeting signal).</text>
        <dbReference type="EC" id="3.4.19.12"/>
    </reaction>
</comment>
<evidence type="ECO:0000256" key="5">
    <source>
        <dbReference type="ARBA" id="ARBA00022801"/>
    </source>
</evidence>
<proteinExistence type="predicted"/>
<dbReference type="InterPro" id="IPR022099">
    <property type="entry name" value="DUF3638"/>
</dbReference>
<dbReference type="PANTHER" id="PTHR13367:SF28">
    <property type="entry name" value="UBIQUITIN THIOESTERASE ZRANB1"/>
    <property type="match status" value="1"/>
</dbReference>
<organism evidence="10 11">
    <name type="scientific">Adineta ricciae</name>
    <name type="common">Rotifer</name>
    <dbReference type="NCBI Taxonomy" id="249248"/>
    <lineage>
        <taxon>Eukaryota</taxon>
        <taxon>Metazoa</taxon>
        <taxon>Spiralia</taxon>
        <taxon>Gnathifera</taxon>
        <taxon>Rotifera</taxon>
        <taxon>Eurotatoria</taxon>
        <taxon>Bdelloidea</taxon>
        <taxon>Adinetida</taxon>
        <taxon>Adinetidae</taxon>
        <taxon>Adineta</taxon>
    </lineage>
</organism>
<dbReference type="InterPro" id="IPR036770">
    <property type="entry name" value="Ankyrin_rpt-contain_sf"/>
</dbReference>
<keyword evidence="11" id="KW-1185">Reference proteome</keyword>
<feature type="coiled-coil region" evidence="7">
    <location>
        <begin position="2409"/>
        <end position="2462"/>
    </location>
</feature>